<dbReference type="EMBL" id="JAVIZX010000001">
    <property type="protein sequence ID" value="MDR6216374.1"/>
    <property type="molecule type" value="Genomic_DNA"/>
</dbReference>
<comment type="caution">
    <text evidence="2">The sequence shown here is derived from an EMBL/GenBank/DDBJ whole genome shotgun (WGS) entry which is preliminary data.</text>
</comment>
<feature type="transmembrane region" description="Helical" evidence="1">
    <location>
        <begin position="21"/>
        <end position="39"/>
    </location>
</feature>
<feature type="transmembrane region" description="Helical" evidence="1">
    <location>
        <begin position="51"/>
        <end position="73"/>
    </location>
</feature>
<protein>
    <recommendedName>
        <fullName evidence="4">PH domain-containing protein</fullName>
    </recommendedName>
</protein>
<gene>
    <name evidence="2" type="ORF">QE399_004063</name>
</gene>
<dbReference type="Proteomes" id="UP001267710">
    <property type="component" value="Unassembled WGS sequence"/>
</dbReference>
<sequence length="158" mass="17178">MTEQPAQSSALALESAAYPPLVRQLAVGIVAALAAFAAWSVPALQEAQWNFTSLSTFALAAVLIAWVGWWMVFSRTRLDGGEIIQTWLWDKQVKASEVATFKIVHWPWLAFIVSPRMLVRRRNGSITWIHSADPALLVAFGHAVVQQGAAQAPVAAGT</sequence>
<accession>A0ABU1IGM6</accession>
<name>A0ABU1IGM6_9BURK</name>
<keyword evidence="1" id="KW-0812">Transmembrane</keyword>
<evidence type="ECO:0008006" key="4">
    <source>
        <dbReference type="Google" id="ProtNLM"/>
    </source>
</evidence>
<proteinExistence type="predicted"/>
<keyword evidence="1" id="KW-1133">Transmembrane helix</keyword>
<keyword evidence="3" id="KW-1185">Reference proteome</keyword>
<keyword evidence="1" id="KW-0472">Membrane</keyword>
<evidence type="ECO:0000313" key="2">
    <source>
        <dbReference type="EMBL" id="MDR6216374.1"/>
    </source>
</evidence>
<evidence type="ECO:0000313" key="3">
    <source>
        <dbReference type="Proteomes" id="UP001267710"/>
    </source>
</evidence>
<evidence type="ECO:0000256" key="1">
    <source>
        <dbReference type="SAM" id="Phobius"/>
    </source>
</evidence>
<organism evidence="2 3">
    <name type="scientific">Paracidovorax wautersii</name>
    <dbReference type="NCBI Taxonomy" id="1177982"/>
    <lineage>
        <taxon>Bacteria</taxon>
        <taxon>Pseudomonadati</taxon>
        <taxon>Pseudomonadota</taxon>
        <taxon>Betaproteobacteria</taxon>
        <taxon>Burkholderiales</taxon>
        <taxon>Comamonadaceae</taxon>
        <taxon>Paracidovorax</taxon>
    </lineage>
</organism>
<reference evidence="2 3" key="1">
    <citation type="submission" date="2023-08" db="EMBL/GenBank/DDBJ databases">
        <title>Functional and genomic diversity of the sorghum phyllosphere microbiome.</title>
        <authorList>
            <person name="Shade A."/>
        </authorList>
    </citation>
    <scope>NUCLEOTIDE SEQUENCE [LARGE SCALE GENOMIC DNA]</scope>
    <source>
        <strain evidence="2 3">SORGH_AS_0335</strain>
    </source>
</reference>
<dbReference type="RefSeq" id="WP_309831728.1">
    <property type="nucleotide sequence ID" value="NZ_JAVIZX010000001.1"/>
</dbReference>